<proteinExistence type="predicted"/>
<evidence type="ECO:0000313" key="1">
    <source>
        <dbReference type="EMBL" id="TPC31469.1"/>
    </source>
</evidence>
<accession>A0A5V6HHT0</accession>
<evidence type="ECO:0000313" key="2">
    <source>
        <dbReference type="Proteomes" id="UP000319177"/>
    </source>
</evidence>
<gene>
    <name evidence="1" type="ORF">E9126_13925</name>
</gene>
<dbReference type="Proteomes" id="UP000319177">
    <property type="component" value="Unassembled WGS sequence"/>
</dbReference>
<organism evidence="1 2">
    <name type="scientific">Salmonella enterica subsp. enterica serovar Goldcoast</name>
    <dbReference type="NCBI Taxonomy" id="260678"/>
    <lineage>
        <taxon>Bacteria</taxon>
        <taxon>Pseudomonadati</taxon>
        <taxon>Pseudomonadota</taxon>
        <taxon>Gammaproteobacteria</taxon>
        <taxon>Enterobacterales</taxon>
        <taxon>Enterobacteriaceae</taxon>
        <taxon>Salmonella</taxon>
    </lineage>
</organism>
<name>A0A5V6HHT0_SALET</name>
<comment type="caution">
    <text evidence="1">The sequence shown here is derived from an EMBL/GenBank/DDBJ whole genome shotgun (WGS) entry which is preliminary data.</text>
</comment>
<dbReference type="AlphaFoldDB" id="A0A5V6HHT0"/>
<protein>
    <submittedName>
        <fullName evidence="1">Uncharacterized protein</fullName>
    </submittedName>
</protein>
<dbReference type="RefSeq" id="WP_023231135.1">
    <property type="nucleotide sequence ID" value="NZ_CP037960.1"/>
</dbReference>
<reference evidence="1 2" key="1">
    <citation type="submission" date="2019-04" db="EMBL/GenBank/DDBJ databases">
        <title>Salmonella Goldcoast in Taiwan.</title>
        <authorList>
            <person name="Feng Y."/>
            <person name="Chiu C.-H."/>
        </authorList>
    </citation>
    <scope>NUCLEOTIDE SEQUENCE [LARGE SCALE GENOMIC DNA]</scope>
    <source>
        <strain evidence="1 2">Sal-5807</strain>
    </source>
</reference>
<sequence>MYSHNLAKTIVLADPDDVESYLQPLNLSQSDLGRILERGLSGRYSTTQNHPKTSRGQYFYGEGVSAAREILAPKGYKRLSLRNVELTVSDKVALYLCRGCEQTGLIHGRPESRMKKGDFTCELMGLIHNNTPGQGELILDDNQLKLDLDLPEGDVIPLLPNKIGLDLWFLLYDFYELDGDERVGIRAELSRPISYNSKNVVNDFSTRLILDVHKPDPIVQNGDVPQFTPDIDLDILKTG</sequence>
<dbReference type="EMBL" id="SSWB01000019">
    <property type="protein sequence ID" value="TPC31469.1"/>
    <property type="molecule type" value="Genomic_DNA"/>
</dbReference>